<sequence length="583" mass="64664">MLPSELDIKSPEGLTRLFWFAADGRGDDARETAAHRLTARFDLMADEPSLRGAFEDAVRYLDSLEPAQRFEKVCALIEGALKDGDRLSDELAWEILTLTRDKKIVRFSFAPSVLLCLRRAQGIEHAGSQRFPGYDIRYTGVGADRELIASAALYLDLPVYIESGPPWVPDGLFDDGEPNSEAPELEVSLPPSAFRSSDAPDLEVSVRASKLPRAVDRGTYDLESVMLAYLCSTEAPALAMVSESFLSSPKQSRLAARQQLLDARCIDRVAELDTADAPQYLITLRNAEISPDQVQMISTSDVQRFTGVDPFTRSVRGTSQLISIDDVQTAGGPLLPKRYLATGPVGGSGLATHFKNATNAKGHRLADLFEIIRPKTIRDDPVGTLPIQEISGVHISQFGELSGPPRRADIRSTLKARFDEQRLRPGDIVFAHRGPIGRAAYLSEENLEDSDLWAGQTLFIFRQRKRYAGSPDVPYCDPRVLFMYLLAPRVRDAWKDVASSGRSPSIPIGEVERFMVPNGLTVKRKPKRGPGSPEKGSAKETPADRILNEFELHQQNCRKLRKTEIRLHGGLDRVWDTVWRNGT</sequence>
<protein>
    <submittedName>
        <fullName evidence="4">Uncharacterized protein</fullName>
    </submittedName>
</protein>
<name>A0ABV5I2Q9_9RHOB</name>
<evidence type="ECO:0000313" key="4">
    <source>
        <dbReference type="EMBL" id="MFB9150975.1"/>
    </source>
</evidence>
<dbReference type="RefSeq" id="WP_377070541.1">
    <property type="nucleotide sequence ID" value="NZ_JBHMEC010000023.1"/>
</dbReference>
<feature type="region of interest" description="Disordered" evidence="3">
    <location>
        <begin position="521"/>
        <end position="543"/>
    </location>
</feature>
<dbReference type="EMBL" id="JBHMEC010000023">
    <property type="protein sequence ID" value="MFB9150975.1"/>
    <property type="molecule type" value="Genomic_DNA"/>
</dbReference>
<organism evidence="4 5">
    <name type="scientific">Roseovarius ramblicola</name>
    <dbReference type="NCBI Taxonomy" id="2022336"/>
    <lineage>
        <taxon>Bacteria</taxon>
        <taxon>Pseudomonadati</taxon>
        <taxon>Pseudomonadota</taxon>
        <taxon>Alphaproteobacteria</taxon>
        <taxon>Rhodobacterales</taxon>
        <taxon>Roseobacteraceae</taxon>
        <taxon>Roseovarius</taxon>
    </lineage>
</organism>
<evidence type="ECO:0000256" key="1">
    <source>
        <dbReference type="ARBA" id="ARBA00022747"/>
    </source>
</evidence>
<dbReference type="Proteomes" id="UP001589670">
    <property type="component" value="Unassembled WGS sequence"/>
</dbReference>
<proteinExistence type="predicted"/>
<dbReference type="SUPFAM" id="SSF116734">
    <property type="entry name" value="DNA methylase specificity domain"/>
    <property type="match status" value="1"/>
</dbReference>
<dbReference type="Gene3D" id="3.90.220.20">
    <property type="entry name" value="DNA methylase specificity domains"/>
    <property type="match status" value="1"/>
</dbReference>
<keyword evidence="5" id="KW-1185">Reference proteome</keyword>
<dbReference type="InterPro" id="IPR044946">
    <property type="entry name" value="Restrct_endonuc_typeI_TRD_sf"/>
</dbReference>
<keyword evidence="1" id="KW-0680">Restriction system</keyword>
<keyword evidence="2" id="KW-0238">DNA-binding</keyword>
<accession>A0ABV5I2Q9</accession>
<reference evidence="4 5" key="1">
    <citation type="submission" date="2024-09" db="EMBL/GenBank/DDBJ databases">
        <authorList>
            <person name="Sun Q."/>
            <person name="Mori K."/>
        </authorList>
    </citation>
    <scope>NUCLEOTIDE SEQUENCE [LARGE SCALE GENOMIC DNA]</scope>
    <source>
        <strain evidence="4 5">CECT 9424</strain>
    </source>
</reference>
<evidence type="ECO:0000256" key="3">
    <source>
        <dbReference type="SAM" id="MobiDB-lite"/>
    </source>
</evidence>
<comment type="caution">
    <text evidence="4">The sequence shown here is derived from an EMBL/GenBank/DDBJ whole genome shotgun (WGS) entry which is preliminary data.</text>
</comment>
<evidence type="ECO:0000313" key="5">
    <source>
        <dbReference type="Proteomes" id="UP001589670"/>
    </source>
</evidence>
<gene>
    <name evidence="4" type="ORF">ACFFU4_14565</name>
</gene>
<evidence type="ECO:0000256" key="2">
    <source>
        <dbReference type="ARBA" id="ARBA00023125"/>
    </source>
</evidence>